<proteinExistence type="predicted"/>
<accession>A0A4Z1ISG2</accession>
<name>A0A4Z1ISG2_9HELO</name>
<sequence>MSWKAFIEMLLSDHQEALCKRPGDKIYGLAGLVADTTGFHMEYDKSLIEVWEDLLEVMNRDGVFRVTILFMLEGSLRVC</sequence>
<keyword evidence="2" id="KW-1185">Reference proteome</keyword>
<reference evidence="1 2" key="1">
    <citation type="submission" date="2017-12" db="EMBL/GenBank/DDBJ databases">
        <title>Comparative genomics of Botrytis spp.</title>
        <authorList>
            <person name="Valero-Jimenez C.A."/>
            <person name="Tapia P."/>
            <person name="Veloso J."/>
            <person name="Silva-Moreno E."/>
            <person name="Staats M."/>
            <person name="Valdes J.H."/>
            <person name="Van Kan J.A.L."/>
        </authorList>
    </citation>
    <scope>NUCLEOTIDE SEQUENCE [LARGE SCALE GENOMIC DNA]</scope>
    <source>
        <strain evidence="1 2">MUCL2120</strain>
    </source>
</reference>
<dbReference type="OrthoDB" id="194358at2759"/>
<dbReference type="AlphaFoldDB" id="A0A4Z1ISG2"/>
<organism evidence="1 2">
    <name type="scientific">Botryotinia narcissicola</name>
    <dbReference type="NCBI Taxonomy" id="278944"/>
    <lineage>
        <taxon>Eukaryota</taxon>
        <taxon>Fungi</taxon>
        <taxon>Dikarya</taxon>
        <taxon>Ascomycota</taxon>
        <taxon>Pezizomycotina</taxon>
        <taxon>Leotiomycetes</taxon>
        <taxon>Helotiales</taxon>
        <taxon>Sclerotiniaceae</taxon>
        <taxon>Botryotinia</taxon>
    </lineage>
</organism>
<dbReference type="STRING" id="278944.A0A4Z1ISG2"/>
<comment type="caution">
    <text evidence="1">The sequence shown here is derived from an EMBL/GenBank/DDBJ whole genome shotgun (WGS) entry which is preliminary data.</text>
</comment>
<dbReference type="EMBL" id="PQXJ01000159">
    <property type="protein sequence ID" value="TGO59607.1"/>
    <property type="molecule type" value="Genomic_DNA"/>
</dbReference>
<protein>
    <submittedName>
        <fullName evidence="1">Uncharacterized protein</fullName>
    </submittedName>
</protein>
<evidence type="ECO:0000313" key="1">
    <source>
        <dbReference type="EMBL" id="TGO59607.1"/>
    </source>
</evidence>
<gene>
    <name evidence="1" type="ORF">BOTNAR_0159g00060</name>
</gene>
<dbReference type="Proteomes" id="UP000297452">
    <property type="component" value="Unassembled WGS sequence"/>
</dbReference>
<evidence type="ECO:0000313" key="2">
    <source>
        <dbReference type="Proteomes" id="UP000297452"/>
    </source>
</evidence>